<dbReference type="AlphaFoldDB" id="A0AA39FHK6"/>
<name>A0AA39FHK6_MICHY</name>
<organism evidence="1 2">
    <name type="scientific">Microctonus hyperodae</name>
    <name type="common">Parasitoid wasp</name>
    <dbReference type="NCBI Taxonomy" id="165561"/>
    <lineage>
        <taxon>Eukaryota</taxon>
        <taxon>Metazoa</taxon>
        <taxon>Ecdysozoa</taxon>
        <taxon>Arthropoda</taxon>
        <taxon>Hexapoda</taxon>
        <taxon>Insecta</taxon>
        <taxon>Pterygota</taxon>
        <taxon>Neoptera</taxon>
        <taxon>Endopterygota</taxon>
        <taxon>Hymenoptera</taxon>
        <taxon>Apocrita</taxon>
        <taxon>Ichneumonoidea</taxon>
        <taxon>Braconidae</taxon>
        <taxon>Euphorinae</taxon>
        <taxon>Microctonus</taxon>
    </lineage>
</organism>
<dbReference type="EMBL" id="JAQQBR010000795">
    <property type="protein sequence ID" value="KAK0169581.1"/>
    <property type="molecule type" value="Genomic_DNA"/>
</dbReference>
<gene>
    <name evidence="1" type="ORF">PV327_011488</name>
</gene>
<protein>
    <submittedName>
        <fullName evidence="1">Uncharacterized protein</fullName>
    </submittedName>
</protein>
<accession>A0AA39FHK6</accession>
<keyword evidence="2" id="KW-1185">Reference proteome</keyword>
<dbReference type="Proteomes" id="UP001168972">
    <property type="component" value="Unassembled WGS sequence"/>
</dbReference>
<feature type="non-terminal residue" evidence="1">
    <location>
        <position position="114"/>
    </location>
</feature>
<proteinExistence type="predicted"/>
<sequence length="114" mass="12809">EKKIGIVLTTEKLLKAVGIFDTAEMYIDGTFDARPNAPTSMQLLVVSIKKKNMAVSRRWRLLKLPETGEWLAILRMVWSVPLVSADIFFEAVAEVEDAIINILVEHAIAQLETK</sequence>
<evidence type="ECO:0000313" key="1">
    <source>
        <dbReference type="EMBL" id="KAK0169581.1"/>
    </source>
</evidence>
<evidence type="ECO:0000313" key="2">
    <source>
        <dbReference type="Proteomes" id="UP001168972"/>
    </source>
</evidence>
<feature type="non-terminal residue" evidence="1">
    <location>
        <position position="1"/>
    </location>
</feature>
<comment type="caution">
    <text evidence="1">The sequence shown here is derived from an EMBL/GenBank/DDBJ whole genome shotgun (WGS) entry which is preliminary data.</text>
</comment>
<reference evidence="1" key="1">
    <citation type="journal article" date="2023" name="bioRxiv">
        <title>Scaffold-level genome assemblies of two parasitoid biocontrol wasps reveal the parthenogenesis mechanism and an associated novel virus.</title>
        <authorList>
            <person name="Inwood S."/>
            <person name="Skelly J."/>
            <person name="Guhlin J."/>
            <person name="Harrop T."/>
            <person name="Goldson S."/>
            <person name="Dearden P."/>
        </authorList>
    </citation>
    <scope>NUCLEOTIDE SEQUENCE</scope>
    <source>
        <strain evidence="1">Lincoln</strain>
        <tissue evidence="1">Whole body</tissue>
    </source>
</reference>
<reference evidence="1" key="2">
    <citation type="submission" date="2023-03" db="EMBL/GenBank/DDBJ databases">
        <authorList>
            <person name="Inwood S.N."/>
            <person name="Skelly J.G."/>
            <person name="Guhlin J."/>
            <person name="Harrop T.W.R."/>
            <person name="Goldson S.G."/>
            <person name="Dearden P.K."/>
        </authorList>
    </citation>
    <scope>NUCLEOTIDE SEQUENCE</scope>
    <source>
        <strain evidence="1">Lincoln</strain>
        <tissue evidence="1">Whole body</tissue>
    </source>
</reference>